<gene>
    <name evidence="3" type="ORF">NBEOAGPD_4818</name>
</gene>
<dbReference type="EMBL" id="BPQM01000144">
    <property type="protein sequence ID" value="GJD81565.1"/>
    <property type="molecule type" value="Genomic_DNA"/>
</dbReference>
<protein>
    <submittedName>
        <fullName evidence="3">Uncharacterized protein</fullName>
    </submittedName>
</protein>
<sequence length="76" mass="8649">MKAILASSLLAFGLLATASVSAQRLEIGPDGPSVDTRSRAQRERDIERREMRRDIRRDEVPRDRRDGSVDHDDDED</sequence>
<organism evidence="3 4">
    <name type="scientific">Methylobacterium gregans</name>
    <dbReference type="NCBI Taxonomy" id="374424"/>
    <lineage>
        <taxon>Bacteria</taxon>
        <taxon>Pseudomonadati</taxon>
        <taxon>Pseudomonadota</taxon>
        <taxon>Alphaproteobacteria</taxon>
        <taxon>Hyphomicrobiales</taxon>
        <taxon>Methylobacteriaceae</taxon>
        <taxon>Methylobacterium</taxon>
    </lineage>
</organism>
<reference evidence="3" key="1">
    <citation type="journal article" date="2016" name="Front. Microbiol.">
        <title>Genome Sequence of the Piezophilic, Mesophilic Sulfate-Reducing Bacterium Desulfovibrio indicus J2T.</title>
        <authorList>
            <person name="Cao J."/>
            <person name="Maignien L."/>
            <person name="Shao Z."/>
            <person name="Alain K."/>
            <person name="Jebbar M."/>
        </authorList>
    </citation>
    <scope>NUCLEOTIDE SEQUENCE</scope>
    <source>
        <strain evidence="3">NBRC 103626</strain>
    </source>
</reference>
<proteinExistence type="predicted"/>
<dbReference type="Proteomes" id="UP001055108">
    <property type="component" value="Unassembled WGS sequence"/>
</dbReference>
<dbReference type="RefSeq" id="WP_238306797.1">
    <property type="nucleotide sequence ID" value="NZ_BPQM01000144.1"/>
</dbReference>
<dbReference type="AlphaFoldDB" id="A0AA37HTG8"/>
<evidence type="ECO:0000313" key="4">
    <source>
        <dbReference type="Proteomes" id="UP001055108"/>
    </source>
</evidence>
<accession>A0AA37HTG8</accession>
<feature type="compositionally biased region" description="Basic and acidic residues" evidence="1">
    <location>
        <begin position="36"/>
        <end position="70"/>
    </location>
</feature>
<feature type="region of interest" description="Disordered" evidence="1">
    <location>
        <begin position="26"/>
        <end position="76"/>
    </location>
</feature>
<name>A0AA37HTG8_9HYPH</name>
<keyword evidence="4" id="KW-1185">Reference proteome</keyword>
<evidence type="ECO:0000256" key="2">
    <source>
        <dbReference type="SAM" id="SignalP"/>
    </source>
</evidence>
<evidence type="ECO:0000256" key="1">
    <source>
        <dbReference type="SAM" id="MobiDB-lite"/>
    </source>
</evidence>
<feature type="chain" id="PRO_5041450733" evidence="2">
    <location>
        <begin position="23"/>
        <end position="76"/>
    </location>
</feature>
<reference evidence="3" key="2">
    <citation type="submission" date="2021-08" db="EMBL/GenBank/DDBJ databases">
        <authorList>
            <person name="Tani A."/>
            <person name="Ola A."/>
            <person name="Ogura Y."/>
            <person name="Katsura K."/>
            <person name="Hayashi T."/>
        </authorList>
    </citation>
    <scope>NUCLEOTIDE SEQUENCE</scope>
    <source>
        <strain evidence="3">NBRC 103626</strain>
    </source>
</reference>
<comment type="caution">
    <text evidence="3">The sequence shown here is derived from an EMBL/GenBank/DDBJ whole genome shotgun (WGS) entry which is preliminary data.</text>
</comment>
<evidence type="ECO:0000313" key="3">
    <source>
        <dbReference type="EMBL" id="GJD81565.1"/>
    </source>
</evidence>
<feature type="signal peptide" evidence="2">
    <location>
        <begin position="1"/>
        <end position="22"/>
    </location>
</feature>
<keyword evidence="2" id="KW-0732">Signal</keyword>